<keyword evidence="9" id="KW-0378">Hydrolase</keyword>
<dbReference type="UniPathway" id="UPA00335"/>
<evidence type="ECO:0000256" key="6">
    <source>
        <dbReference type="ARBA" id="ARBA00022833"/>
    </source>
</evidence>
<keyword evidence="5" id="KW-0863">Zinc-finger</keyword>
<evidence type="ECO:0000313" key="12">
    <source>
        <dbReference type="EMBL" id="ADL55591.1"/>
    </source>
</evidence>
<dbReference type="Pfam" id="PF07503">
    <property type="entry name" value="zf-HYPF"/>
    <property type="match status" value="2"/>
</dbReference>
<dbReference type="InterPro" id="IPR041440">
    <property type="entry name" value="HypF_C"/>
</dbReference>
<evidence type="ECO:0000256" key="3">
    <source>
        <dbReference type="ARBA" id="ARBA00022598"/>
    </source>
</evidence>
<evidence type="ECO:0000259" key="11">
    <source>
        <dbReference type="PROSITE" id="PS51163"/>
    </source>
</evidence>
<evidence type="ECO:0000256" key="7">
    <source>
        <dbReference type="ARBA" id="ARBA00048220"/>
    </source>
</evidence>
<dbReference type="Pfam" id="PF01300">
    <property type="entry name" value="Sua5_yciO_yrdC"/>
    <property type="match status" value="1"/>
</dbReference>
<dbReference type="EC" id="6.2.-.-" evidence="8"/>
<dbReference type="InterPro" id="IPR006070">
    <property type="entry name" value="Sua5-like_dom"/>
</dbReference>
<dbReference type="InterPro" id="IPR017945">
    <property type="entry name" value="DHBP_synth_RibB-like_a/b_dom"/>
</dbReference>
<dbReference type="PANTHER" id="PTHR42959">
    <property type="entry name" value="CARBAMOYLTRANSFERASE"/>
    <property type="match status" value="1"/>
</dbReference>
<feature type="active site" evidence="9">
    <location>
        <position position="45"/>
    </location>
</feature>
<evidence type="ECO:0000256" key="2">
    <source>
        <dbReference type="ARBA" id="ARBA00008097"/>
    </source>
</evidence>
<dbReference type="EMBL" id="CP002159">
    <property type="protein sequence ID" value="ADL55591.1"/>
    <property type="molecule type" value="Genomic_DNA"/>
</dbReference>
<reference evidence="12 13" key="1">
    <citation type="submission" date="2010-08" db="EMBL/GenBank/DDBJ databases">
        <title>Complete sequence of Gallionella capsiferriformans ES-2.</title>
        <authorList>
            <consortium name="US DOE Joint Genome Institute"/>
            <person name="Lucas S."/>
            <person name="Copeland A."/>
            <person name="Lapidus A."/>
            <person name="Cheng J.-F."/>
            <person name="Bruce D."/>
            <person name="Goodwin L."/>
            <person name="Pitluck S."/>
            <person name="Chertkov O."/>
            <person name="Davenport K.W."/>
            <person name="Detter J.C."/>
            <person name="Han C."/>
            <person name="Tapia R."/>
            <person name="Land M."/>
            <person name="Hauser L."/>
            <person name="Chang Y.-J."/>
            <person name="Jeffries C."/>
            <person name="Kyrpides N."/>
            <person name="Ivanova N."/>
            <person name="Mikhailova N."/>
            <person name="Shelobolina E.S."/>
            <person name="Picardal F."/>
            <person name="Roden E."/>
            <person name="Emerson D."/>
            <person name="Woyke T."/>
        </authorList>
    </citation>
    <scope>NUCLEOTIDE SEQUENCE [LARGE SCALE GENOMIC DNA]</scope>
    <source>
        <strain evidence="12 13">ES-2</strain>
    </source>
</reference>
<dbReference type="Gene3D" id="3.30.110.120">
    <property type="match status" value="1"/>
</dbReference>
<dbReference type="AlphaFoldDB" id="D9SGE4"/>
<evidence type="ECO:0000259" key="10">
    <source>
        <dbReference type="PROSITE" id="PS51160"/>
    </source>
</evidence>
<dbReference type="InterPro" id="IPR055128">
    <property type="entry name" value="HypF_C_2"/>
</dbReference>
<gene>
    <name evidence="12" type="ordered locus">Galf_1573</name>
</gene>
<dbReference type="GO" id="GO:0016743">
    <property type="term" value="F:carboxyl- or carbamoyltransferase activity"/>
    <property type="evidence" value="ECO:0007669"/>
    <property type="project" value="UniProtKB-UniRule"/>
</dbReference>
<dbReference type="InterPro" id="IPR051060">
    <property type="entry name" value="Carbamoyltrans_HypF-like"/>
</dbReference>
<comment type="catalytic activity">
    <reaction evidence="7 8">
        <text>C-terminal L-cysteinyl-[HypE protein] + carbamoyl phosphate + ATP + H2O = C-terminal S-carboxamide-L-cysteinyl-[HypE protein] + AMP + phosphate + diphosphate + H(+)</text>
        <dbReference type="Rhea" id="RHEA:55636"/>
        <dbReference type="Rhea" id="RHEA-COMP:14247"/>
        <dbReference type="Rhea" id="RHEA-COMP:14392"/>
        <dbReference type="ChEBI" id="CHEBI:15377"/>
        <dbReference type="ChEBI" id="CHEBI:15378"/>
        <dbReference type="ChEBI" id="CHEBI:30616"/>
        <dbReference type="ChEBI" id="CHEBI:33019"/>
        <dbReference type="ChEBI" id="CHEBI:43474"/>
        <dbReference type="ChEBI" id="CHEBI:58228"/>
        <dbReference type="ChEBI" id="CHEBI:76913"/>
        <dbReference type="ChEBI" id="CHEBI:139126"/>
        <dbReference type="ChEBI" id="CHEBI:456215"/>
    </reaction>
</comment>
<keyword evidence="6" id="KW-0862">Zinc</keyword>
<keyword evidence="3" id="KW-0436">Ligase</keyword>
<dbReference type="PROSITE" id="PS51163">
    <property type="entry name" value="YRDC"/>
    <property type="match status" value="1"/>
</dbReference>
<dbReference type="Pfam" id="PF22521">
    <property type="entry name" value="HypF_C_2"/>
    <property type="match status" value="1"/>
</dbReference>
<dbReference type="SUPFAM" id="SSF55821">
    <property type="entry name" value="YrdC/RibB"/>
    <property type="match status" value="1"/>
</dbReference>
<dbReference type="eggNOG" id="COG0068">
    <property type="taxonomic scope" value="Bacteria"/>
</dbReference>
<evidence type="ECO:0000256" key="4">
    <source>
        <dbReference type="ARBA" id="ARBA00022723"/>
    </source>
</evidence>
<sequence length="772" mass="83403">MQKDEPAGMTVCAKIRVSGQVQGVGFRPFVYRLAHELALAGWVRNDSCGVEICVEGERERILNLIARLQSEPPKLARIEQVSYELTPQVFDVQGFSILASRGGVMQTSIAPDMAICPDCLAELFNPADRRYRHAFINCIHCGPRYTLTRRMPYDRANTSMDKFVQCPACQREYDDPETRRFHAQPNACPACGPTLQLYDADFQPVETADPLVQTASLLRAGQIVALKGVGGFHLVCMADNQAAVNRLRALKQRDEKPFAVMVLNTRSAQHYGVVSADEAFLLETGERPIVLLGKHPACDEDLPCVAPDLSHIGLLLPYTPLHYLLFHELLGHPDGINWLQQATKIALVMTSANAGGEPLVINDDEARASRLADGYLTHDRDILHRCDDSVMRVVPQAPKFQFIRRARGYTPRRILLPFAAPSVLALGGGLKNTVCVTRGNEAFVSQHIGDLDHAGARAMLDETVTHLCDIFDVEPQCVAHDLHPDCYTSQYAARFAAARGVPMIAVQHHHAHINAICAEYAVTQPVLGLALDGAGWGTDGTSWGGELLRVSGAQFERLGHLAAVALPGGDRAACEPWRMASAALFEMGKGAEILQRFSNQPAAPTVAAMLARGLHCPQSSSMGRLFDIAAGLLGVSQIQHYEGQAAMHLEALAVRQGEVKPLDGGYRLAENGVLDFQSLLRQLASCNDPSFGAALFHATISGGLIAWVSDAAQKTGIGCVALGGGCLLNSLLSEALTSGLSKQGLQVLSAQLLPPNDGGISLGQAWVAINQR</sequence>
<proteinExistence type="inferred from homology"/>
<evidence type="ECO:0000313" key="13">
    <source>
        <dbReference type="Proteomes" id="UP000001235"/>
    </source>
</evidence>
<comment type="pathway">
    <text evidence="1 8">Protein modification; [NiFe] hydrogenase maturation.</text>
</comment>
<comment type="similarity">
    <text evidence="2 8">Belongs to the carbamoyltransferase HypF family.</text>
</comment>
<dbReference type="Gene3D" id="3.90.870.50">
    <property type="match status" value="1"/>
</dbReference>
<dbReference type="NCBIfam" id="TIGR00143">
    <property type="entry name" value="hypF"/>
    <property type="match status" value="1"/>
</dbReference>
<dbReference type="Proteomes" id="UP000001235">
    <property type="component" value="Chromosome"/>
</dbReference>
<dbReference type="HOGENOM" id="CLU_009164_0_0_4"/>
<comment type="catalytic activity">
    <reaction evidence="9">
        <text>an acyl phosphate + H2O = a carboxylate + phosphate + H(+)</text>
        <dbReference type="Rhea" id="RHEA:14965"/>
        <dbReference type="ChEBI" id="CHEBI:15377"/>
        <dbReference type="ChEBI" id="CHEBI:15378"/>
        <dbReference type="ChEBI" id="CHEBI:29067"/>
        <dbReference type="ChEBI" id="CHEBI:43474"/>
        <dbReference type="ChEBI" id="CHEBI:59918"/>
        <dbReference type="EC" id="3.6.1.7"/>
    </reaction>
</comment>
<dbReference type="Pfam" id="PF00708">
    <property type="entry name" value="Acylphosphatase"/>
    <property type="match status" value="1"/>
</dbReference>
<keyword evidence="4" id="KW-0479">Metal-binding</keyword>
<dbReference type="Gene3D" id="3.30.420.360">
    <property type="match status" value="1"/>
</dbReference>
<dbReference type="InterPro" id="IPR001792">
    <property type="entry name" value="Acylphosphatase-like_dom"/>
</dbReference>
<dbReference type="GO" id="GO:0016874">
    <property type="term" value="F:ligase activity"/>
    <property type="evidence" value="ECO:0007669"/>
    <property type="project" value="UniProtKB-UniRule"/>
</dbReference>
<accession>D9SGE4</accession>
<dbReference type="PROSITE" id="PS51160">
    <property type="entry name" value="ACYLPHOSPHATASE_3"/>
    <property type="match status" value="1"/>
</dbReference>
<organism evidence="12 13">
    <name type="scientific">Gallionella capsiferriformans (strain ES-2)</name>
    <name type="common">Gallionella ferruginea capsiferriformans (strain ES-2)</name>
    <dbReference type="NCBI Taxonomy" id="395494"/>
    <lineage>
        <taxon>Bacteria</taxon>
        <taxon>Pseudomonadati</taxon>
        <taxon>Pseudomonadota</taxon>
        <taxon>Betaproteobacteria</taxon>
        <taxon>Nitrosomonadales</taxon>
        <taxon>Gallionellaceae</taxon>
        <taxon>Gallionella</taxon>
    </lineage>
</organism>
<protein>
    <recommendedName>
        <fullName evidence="8">Carbamoyltransferase HypF</fullName>
        <ecNumber evidence="8">6.2.-.-</ecNumber>
    </recommendedName>
</protein>
<dbReference type="PROSITE" id="PS00150">
    <property type="entry name" value="ACYLPHOSPHATASE_1"/>
    <property type="match status" value="1"/>
</dbReference>
<keyword evidence="13" id="KW-1185">Reference proteome</keyword>
<evidence type="ECO:0000256" key="9">
    <source>
        <dbReference type="PROSITE-ProRule" id="PRU00520"/>
    </source>
</evidence>
<dbReference type="SUPFAM" id="SSF54975">
    <property type="entry name" value="Acylphosphatase/BLUF domain-like"/>
    <property type="match status" value="1"/>
</dbReference>
<dbReference type="Pfam" id="PF17788">
    <property type="entry name" value="HypF_C"/>
    <property type="match status" value="1"/>
</dbReference>
<name>D9SGE4_GALCS</name>
<evidence type="ECO:0000256" key="1">
    <source>
        <dbReference type="ARBA" id="ARBA00004711"/>
    </source>
</evidence>
<dbReference type="Gene3D" id="3.30.420.40">
    <property type="match status" value="1"/>
</dbReference>
<feature type="domain" description="YrdC-like" evidence="11">
    <location>
        <begin position="208"/>
        <end position="408"/>
    </location>
</feature>
<feature type="active site" evidence="9">
    <location>
        <position position="27"/>
    </location>
</feature>
<dbReference type="GO" id="GO:0003998">
    <property type="term" value="F:acylphosphatase activity"/>
    <property type="evidence" value="ECO:0007669"/>
    <property type="project" value="UniProtKB-EC"/>
</dbReference>
<dbReference type="GO" id="GO:0051604">
    <property type="term" value="P:protein maturation"/>
    <property type="evidence" value="ECO:0007669"/>
    <property type="project" value="TreeGrafter"/>
</dbReference>
<comment type="function">
    <text evidence="8">Involved in the maturation of [NiFe] hydrogenases. Along with HypE, it catalyzes the synthesis of the CN ligands of the active site iron of [NiFe]-hydrogenases. HypF functions as a carbamoyl transferase using carbamoylphosphate as a substrate and transferring the carboxamido moiety in an ATP-dependent reaction to the thiolate of the C-terminal cysteine of HypE yielding a protein-S-carboxamide.</text>
</comment>
<evidence type="ECO:0000256" key="5">
    <source>
        <dbReference type="ARBA" id="ARBA00022771"/>
    </source>
</evidence>
<dbReference type="PANTHER" id="PTHR42959:SF1">
    <property type="entry name" value="CARBAMOYLTRANSFERASE HYPF"/>
    <property type="match status" value="1"/>
</dbReference>
<dbReference type="KEGG" id="gca:Galf_1573"/>
<evidence type="ECO:0000256" key="8">
    <source>
        <dbReference type="PIRNR" id="PIRNR006256"/>
    </source>
</evidence>
<dbReference type="InterPro" id="IPR036046">
    <property type="entry name" value="Acylphosphatase-like_dom_sf"/>
</dbReference>
<dbReference type="InterPro" id="IPR017968">
    <property type="entry name" value="Acylphosphatase_CS"/>
</dbReference>
<dbReference type="GO" id="GO:0008270">
    <property type="term" value="F:zinc ion binding"/>
    <property type="evidence" value="ECO:0007669"/>
    <property type="project" value="UniProtKB-KW"/>
</dbReference>
<dbReference type="InterPro" id="IPR011125">
    <property type="entry name" value="Znf_HypF"/>
</dbReference>
<dbReference type="STRING" id="395494.Galf_1573"/>
<dbReference type="PIRSF" id="PIRSF006256">
    <property type="entry name" value="CMPcnvr_hdrg_mat"/>
    <property type="match status" value="1"/>
</dbReference>
<dbReference type="GO" id="GO:0003725">
    <property type="term" value="F:double-stranded RNA binding"/>
    <property type="evidence" value="ECO:0007669"/>
    <property type="project" value="InterPro"/>
</dbReference>
<dbReference type="InterPro" id="IPR004421">
    <property type="entry name" value="Carbamoyltransferase_HypF"/>
</dbReference>
<feature type="domain" description="Acylphosphatase-like" evidence="10">
    <location>
        <begin position="12"/>
        <end position="99"/>
    </location>
</feature>